<feature type="signal peptide" evidence="1">
    <location>
        <begin position="1"/>
        <end position="21"/>
    </location>
</feature>
<gene>
    <name evidence="2" type="ORF">BWR60_03985</name>
</gene>
<comment type="caution">
    <text evidence="2">The sequence shown here is derived from an EMBL/GenBank/DDBJ whole genome shotgun (WGS) entry which is preliminary data.</text>
</comment>
<sequence>MKIIAIPAALGLSLLAGSCLAGNGAAAPTTADLLETVFRHADTDIRKVPSCESVFATPQGHTLGRYVAEQLSNLSGTGENSVTSSCTPGKGGWSCDVTFLHKDPAQEEVTNYGLRLQVTAAGQLSPDGLSCTGGG</sequence>
<evidence type="ECO:0000313" key="3">
    <source>
        <dbReference type="Proteomes" id="UP000196655"/>
    </source>
</evidence>
<reference evidence="3" key="1">
    <citation type="submission" date="2017-05" db="EMBL/GenBank/DDBJ databases">
        <authorList>
            <person name="Macchi M."/>
            <person name="Festa S."/>
            <person name="Coppotelli B.M."/>
            <person name="Morelli I.S."/>
        </authorList>
    </citation>
    <scope>NUCLEOTIDE SEQUENCE [LARGE SCALE GENOMIC DNA]</scope>
    <source>
        <strain evidence="3">I</strain>
    </source>
</reference>
<keyword evidence="3" id="KW-1185">Reference proteome</keyword>
<feature type="chain" id="PRO_5013143491" evidence="1">
    <location>
        <begin position="22"/>
        <end position="135"/>
    </location>
</feature>
<evidence type="ECO:0000313" key="2">
    <source>
        <dbReference type="EMBL" id="OWJ68578.1"/>
    </source>
</evidence>
<accession>A0A211ZTG8</accession>
<organism evidence="2 3">
    <name type="scientific">Inquilinus limosus</name>
    <dbReference type="NCBI Taxonomy" id="171674"/>
    <lineage>
        <taxon>Bacteria</taxon>
        <taxon>Pseudomonadati</taxon>
        <taxon>Pseudomonadota</taxon>
        <taxon>Alphaproteobacteria</taxon>
        <taxon>Rhodospirillales</taxon>
        <taxon>Rhodospirillaceae</taxon>
        <taxon>Inquilinus</taxon>
    </lineage>
</organism>
<dbReference type="RefSeq" id="WP_088149714.1">
    <property type="nucleotide sequence ID" value="NZ_NHON01000004.1"/>
</dbReference>
<proteinExistence type="predicted"/>
<protein>
    <submittedName>
        <fullName evidence="2">Uncharacterized protein</fullName>
    </submittedName>
</protein>
<dbReference type="Proteomes" id="UP000196655">
    <property type="component" value="Unassembled WGS sequence"/>
</dbReference>
<dbReference type="AlphaFoldDB" id="A0A211ZTG8"/>
<dbReference type="EMBL" id="NHON01000004">
    <property type="protein sequence ID" value="OWJ68578.1"/>
    <property type="molecule type" value="Genomic_DNA"/>
</dbReference>
<evidence type="ECO:0000256" key="1">
    <source>
        <dbReference type="SAM" id="SignalP"/>
    </source>
</evidence>
<keyword evidence="1" id="KW-0732">Signal</keyword>
<dbReference type="PROSITE" id="PS51257">
    <property type="entry name" value="PROKAR_LIPOPROTEIN"/>
    <property type="match status" value="1"/>
</dbReference>
<name>A0A211ZTG8_9PROT</name>